<gene>
    <name evidence="1" type="ORF">PsorP6_003316</name>
</gene>
<protein>
    <submittedName>
        <fullName evidence="1">Uncharacterized protein</fullName>
    </submittedName>
</protein>
<proteinExistence type="predicted"/>
<keyword evidence="2" id="KW-1185">Reference proteome</keyword>
<accession>A0ACC0VKJ4</accession>
<dbReference type="EMBL" id="CM047587">
    <property type="protein sequence ID" value="KAI9907013.1"/>
    <property type="molecule type" value="Genomic_DNA"/>
</dbReference>
<reference evidence="1 2" key="1">
    <citation type="journal article" date="2022" name="bioRxiv">
        <title>The genome of the oomycete Peronosclerospora sorghi, a cosmopolitan pathogen of maize and sorghum, is inflated with dispersed pseudogenes.</title>
        <authorList>
            <person name="Fletcher K."/>
            <person name="Martin F."/>
            <person name="Isakeit T."/>
            <person name="Cavanaugh K."/>
            <person name="Magill C."/>
            <person name="Michelmore R."/>
        </authorList>
    </citation>
    <scope>NUCLEOTIDE SEQUENCE [LARGE SCALE GENOMIC DNA]</scope>
    <source>
        <strain evidence="1">P6</strain>
    </source>
</reference>
<name>A0ACC0VKJ4_9STRA</name>
<comment type="caution">
    <text evidence="1">The sequence shown here is derived from an EMBL/GenBank/DDBJ whole genome shotgun (WGS) entry which is preliminary data.</text>
</comment>
<evidence type="ECO:0000313" key="1">
    <source>
        <dbReference type="EMBL" id="KAI9907013.1"/>
    </source>
</evidence>
<organism evidence="1 2">
    <name type="scientific">Peronosclerospora sorghi</name>
    <dbReference type="NCBI Taxonomy" id="230839"/>
    <lineage>
        <taxon>Eukaryota</taxon>
        <taxon>Sar</taxon>
        <taxon>Stramenopiles</taxon>
        <taxon>Oomycota</taxon>
        <taxon>Peronosporomycetes</taxon>
        <taxon>Peronosporales</taxon>
        <taxon>Peronosporaceae</taxon>
        <taxon>Peronosclerospora</taxon>
    </lineage>
</organism>
<dbReference type="Proteomes" id="UP001163321">
    <property type="component" value="Chromosome 8"/>
</dbReference>
<evidence type="ECO:0000313" key="2">
    <source>
        <dbReference type="Proteomes" id="UP001163321"/>
    </source>
</evidence>
<sequence>MDETNLTQSVYPNASSQPRREEKKTQVTTESATRQRDKLVFRCTFPGCGREFPLKGNYKRHVNIHNGDRKFACKFCQKRFLRKADMEVHYRVHTGEKPYRCKYNECGKCFARRSDLLSHERTHTKPFACAGCDRSFARRFDLQKHQRLHENQPDALRRNKAGKHDLSRRQAAVSKRNQSCDCPSDVATLFDGVAASTSSAILLPDIAAKKSQVLTTDAFLTGRRKMSRTAACLDTRTRPFRYEAKCLENHLYSPPTSLSAFSTLDAYLLSQEALDLSRAFSHDCPPQRPSTTIETSCCPAHVVLRPPCREESNVSIASMASKDRNVLNTDSFEFVPRDVSTGNPDEVADTLSTTSSFVNSSSPRSADNSTVEQTFSESVSPFIGPATSGLRLSLDRTLSSSNASMATNCRSSTSIYEPSDSSGNAAGFSLFDLNMKSAINDDEDAPSPPSPRAFDTDKACLSAPSTCLLDYSRHNRSCGHLSIQHGNHRDYVVQNHLVCQDSVRKLGIVQRASTCTGAAEHVTTTEPLICSSPTENHRPGCGHLPVRHNDHIDYVVEDNLICQQATWLAGDDNLELLGDDFWDFYDAIDTFPTA</sequence>